<name>A0A8T5UNC3_9EURY</name>
<feature type="transmembrane region" description="Helical" evidence="1">
    <location>
        <begin position="270"/>
        <end position="289"/>
    </location>
</feature>
<feature type="transmembrane region" description="Helical" evidence="1">
    <location>
        <begin position="55"/>
        <end position="75"/>
    </location>
</feature>
<accession>A0A8T5UNC3</accession>
<feature type="transmembrane region" description="Helical" evidence="1">
    <location>
        <begin position="150"/>
        <end position="169"/>
    </location>
</feature>
<keyword evidence="3" id="KW-1185">Reference proteome</keyword>
<dbReference type="AlphaFoldDB" id="A0A8T5UNC3"/>
<feature type="transmembrane region" description="Helical" evidence="1">
    <location>
        <begin position="111"/>
        <end position="130"/>
    </location>
</feature>
<sequence>MESQKEQKTFLKMREESDLSLEVVILLIIGVFTLIFGLLLFKIHTGSLPYTADSTYGLFLVIVSFQIVTMGKTPFGDLRRSWLLIIIGIITAIIGMTACFIPGIISEIVRILVGLILFAGGIALILQLYLNEEKAKTWMKNPGILQQLTVSCSLVYILMIILGIITLLPGITTDYLTAVFLIIYSISIFYLAYCLQKITRLYASDKAINPKLDLENSDNNSKSGFKLLADASIPVSIATIIMVGTLITLLGLVLFPVVSGIIPFSTDGELGLLLVLNAIQIMVLGETPLGEFKRSWLMVILGIVFAAFGIFSCIVPGIFTGYIILLIAFLNITGGSILIIKRYLPVVQATRSPSAEVQNIPPIVKKLMVSQTLLNIASIAFGVSMLIPGIIPGMVIAGILVINGLLFFVLASYIQKLMHYGENGKQQSDIS</sequence>
<evidence type="ECO:0000256" key="1">
    <source>
        <dbReference type="SAM" id="Phobius"/>
    </source>
</evidence>
<reference evidence="3" key="1">
    <citation type="journal article" date="2022" name="Microbiol. Resour. Announc.">
        <title>Draft Genome Sequence of a Methanogenic Archaeon from West Spitsbergen Permafrost.</title>
        <authorList>
            <person name="Trubitsyn V."/>
            <person name="Rivkina E."/>
            <person name="Shcherbakova V."/>
        </authorList>
    </citation>
    <scope>NUCLEOTIDE SEQUENCE [LARGE SCALE GENOMIC DNA]</scope>
    <source>
        <strain evidence="3">VT</strain>
    </source>
</reference>
<dbReference type="RefSeq" id="WP_223791090.1">
    <property type="nucleotide sequence ID" value="NZ_JAIOUQ010000005.1"/>
</dbReference>
<feature type="transmembrane region" description="Helical" evidence="1">
    <location>
        <begin position="175"/>
        <end position="195"/>
    </location>
</feature>
<feature type="transmembrane region" description="Helical" evidence="1">
    <location>
        <begin position="235"/>
        <end position="258"/>
    </location>
</feature>
<proteinExistence type="predicted"/>
<feature type="transmembrane region" description="Helical" evidence="1">
    <location>
        <begin position="296"/>
        <end position="317"/>
    </location>
</feature>
<comment type="caution">
    <text evidence="2">The sequence shown here is derived from an EMBL/GenBank/DDBJ whole genome shotgun (WGS) entry which is preliminary data.</text>
</comment>
<dbReference type="Proteomes" id="UP000825933">
    <property type="component" value="Unassembled WGS sequence"/>
</dbReference>
<feature type="transmembrane region" description="Helical" evidence="1">
    <location>
        <begin position="373"/>
        <end position="391"/>
    </location>
</feature>
<keyword evidence="1" id="KW-0472">Membrane</keyword>
<feature type="transmembrane region" description="Helical" evidence="1">
    <location>
        <begin position="82"/>
        <end position="105"/>
    </location>
</feature>
<keyword evidence="1" id="KW-0812">Transmembrane</keyword>
<dbReference type="EMBL" id="JAIOUQ010000005">
    <property type="protein sequence ID" value="MBZ2165462.1"/>
    <property type="molecule type" value="Genomic_DNA"/>
</dbReference>
<feature type="transmembrane region" description="Helical" evidence="1">
    <location>
        <begin position="21"/>
        <end position="43"/>
    </location>
</feature>
<feature type="transmembrane region" description="Helical" evidence="1">
    <location>
        <begin position="323"/>
        <end position="344"/>
    </location>
</feature>
<evidence type="ECO:0000313" key="3">
    <source>
        <dbReference type="Proteomes" id="UP000825933"/>
    </source>
</evidence>
<feature type="transmembrane region" description="Helical" evidence="1">
    <location>
        <begin position="397"/>
        <end position="414"/>
    </location>
</feature>
<keyword evidence="1" id="KW-1133">Transmembrane helix</keyword>
<protein>
    <submittedName>
        <fullName evidence="2">Uncharacterized protein</fullName>
    </submittedName>
</protein>
<organism evidence="2 3">
    <name type="scientific">Methanobacterium spitsbergense</name>
    <dbReference type="NCBI Taxonomy" id="2874285"/>
    <lineage>
        <taxon>Archaea</taxon>
        <taxon>Methanobacteriati</taxon>
        <taxon>Methanobacteriota</taxon>
        <taxon>Methanomada group</taxon>
        <taxon>Methanobacteria</taxon>
        <taxon>Methanobacteriales</taxon>
        <taxon>Methanobacteriaceae</taxon>
        <taxon>Methanobacterium</taxon>
    </lineage>
</organism>
<gene>
    <name evidence="2" type="ORF">K8N75_05340</name>
</gene>
<evidence type="ECO:0000313" key="2">
    <source>
        <dbReference type="EMBL" id="MBZ2165462.1"/>
    </source>
</evidence>